<dbReference type="GO" id="GO:0003700">
    <property type="term" value="F:DNA-binding transcription factor activity"/>
    <property type="evidence" value="ECO:0007669"/>
    <property type="project" value="InterPro"/>
</dbReference>
<keyword evidence="1" id="KW-0805">Transcription regulation</keyword>
<dbReference type="PANTHER" id="PTHR33164:SF64">
    <property type="entry name" value="TRANSCRIPTIONAL REGULATOR SLYA"/>
    <property type="match status" value="1"/>
</dbReference>
<dbReference type="InterPro" id="IPR000835">
    <property type="entry name" value="HTH_MarR-typ"/>
</dbReference>
<dbReference type="Proteomes" id="UP000650081">
    <property type="component" value="Unassembled WGS sequence"/>
</dbReference>
<sequence>MSQLSYANVGTMLDRTTRLLKAEFQRAFRDAGVDITPEQWVVLDHLYKAGASSQTDLANGTFKDAPTVSRIIDKLATKKLAERRRFPNDRRRYMVALTKAGEQAHELLFPRVEELRIRAWTGLTASDYAELTRLLDHIRENFPQEEEGRQEP</sequence>
<evidence type="ECO:0000256" key="3">
    <source>
        <dbReference type="ARBA" id="ARBA00023163"/>
    </source>
</evidence>
<reference evidence="5" key="1">
    <citation type="submission" date="2020-08" db="EMBL/GenBank/DDBJ databases">
        <title>Lewinella bacteria from marine environments.</title>
        <authorList>
            <person name="Zhong Y."/>
        </authorList>
    </citation>
    <scope>NUCLEOTIDE SEQUENCE</scope>
    <source>
        <strain evidence="5">KCTC 42187</strain>
    </source>
</reference>
<organism evidence="5 6">
    <name type="scientific">Neolewinella lacunae</name>
    <dbReference type="NCBI Taxonomy" id="1517758"/>
    <lineage>
        <taxon>Bacteria</taxon>
        <taxon>Pseudomonadati</taxon>
        <taxon>Bacteroidota</taxon>
        <taxon>Saprospiria</taxon>
        <taxon>Saprospirales</taxon>
        <taxon>Lewinellaceae</taxon>
        <taxon>Neolewinella</taxon>
    </lineage>
</organism>
<dbReference type="InterPro" id="IPR039422">
    <property type="entry name" value="MarR/SlyA-like"/>
</dbReference>
<evidence type="ECO:0000313" key="5">
    <source>
        <dbReference type="EMBL" id="MBC6996451.1"/>
    </source>
</evidence>
<dbReference type="PRINTS" id="PR00598">
    <property type="entry name" value="HTHMARR"/>
</dbReference>
<feature type="domain" description="HTH marR-type" evidence="4">
    <location>
        <begin position="6"/>
        <end position="140"/>
    </location>
</feature>
<keyword evidence="2" id="KW-0238">DNA-binding</keyword>
<dbReference type="InterPro" id="IPR036390">
    <property type="entry name" value="WH_DNA-bd_sf"/>
</dbReference>
<dbReference type="EMBL" id="JACSIT010000152">
    <property type="protein sequence ID" value="MBC6996451.1"/>
    <property type="molecule type" value="Genomic_DNA"/>
</dbReference>
<proteinExistence type="predicted"/>
<gene>
    <name evidence="5" type="ORF">H9S92_19925</name>
</gene>
<dbReference type="PANTHER" id="PTHR33164">
    <property type="entry name" value="TRANSCRIPTIONAL REGULATOR, MARR FAMILY"/>
    <property type="match status" value="1"/>
</dbReference>
<dbReference type="RefSeq" id="WP_187468457.1">
    <property type="nucleotide sequence ID" value="NZ_JACSIT010000152.1"/>
</dbReference>
<dbReference type="SMART" id="SM00347">
    <property type="entry name" value="HTH_MARR"/>
    <property type="match status" value="1"/>
</dbReference>
<evidence type="ECO:0000256" key="2">
    <source>
        <dbReference type="ARBA" id="ARBA00023125"/>
    </source>
</evidence>
<dbReference type="InterPro" id="IPR036388">
    <property type="entry name" value="WH-like_DNA-bd_sf"/>
</dbReference>
<keyword evidence="6" id="KW-1185">Reference proteome</keyword>
<dbReference type="Pfam" id="PF12802">
    <property type="entry name" value="MarR_2"/>
    <property type="match status" value="1"/>
</dbReference>
<keyword evidence="3" id="KW-0804">Transcription</keyword>
<dbReference type="Gene3D" id="1.10.10.10">
    <property type="entry name" value="Winged helix-like DNA-binding domain superfamily/Winged helix DNA-binding domain"/>
    <property type="match status" value="1"/>
</dbReference>
<dbReference type="GO" id="GO:0006950">
    <property type="term" value="P:response to stress"/>
    <property type="evidence" value="ECO:0007669"/>
    <property type="project" value="TreeGrafter"/>
</dbReference>
<name>A0A923PRI9_9BACT</name>
<comment type="caution">
    <text evidence="5">The sequence shown here is derived from an EMBL/GenBank/DDBJ whole genome shotgun (WGS) entry which is preliminary data.</text>
</comment>
<evidence type="ECO:0000313" key="6">
    <source>
        <dbReference type="Proteomes" id="UP000650081"/>
    </source>
</evidence>
<dbReference type="PROSITE" id="PS50995">
    <property type="entry name" value="HTH_MARR_2"/>
    <property type="match status" value="1"/>
</dbReference>
<dbReference type="SUPFAM" id="SSF46785">
    <property type="entry name" value="Winged helix' DNA-binding domain"/>
    <property type="match status" value="1"/>
</dbReference>
<protein>
    <submittedName>
        <fullName evidence="5">MarR family transcriptional regulator</fullName>
    </submittedName>
</protein>
<evidence type="ECO:0000256" key="1">
    <source>
        <dbReference type="ARBA" id="ARBA00023015"/>
    </source>
</evidence>
<evidence type="ECO:0000259" key="4">
    <source>
        <dbReference type="PROSITE" id="PS50995"/>
    </source>
</evidence>
<accession>A0A923PRI9</accession>
<dbReference type="AlphaFoldDB" id="A0A923PRI9"/>
<dbReference type="GO" id="GO:0003677">
    <property type="term" value="F:DNA binding"/>
    <property type="evidence" value="ECO:0007669"/>
    <property type="project" value="UniProtKB-KW"/>
</dbReference>